<proteinExistence type="predicted"/>
<reference evidence="2 3" key="1">
    <citation type="journal article" date="2016" name="Mol. Biol. Evol.">
        <title>Comparative Genomics of Early-Diverging Mushroom-Forming Fungi Provides Insights into the Origins of Lignocellulose Decay Capabilities.</title>
        <authorList>
            <person name="Nagy L.G."/>
            <person name="Riley R."/>
            <person name="Tritt A."/>
            <person name="Adam C."/>
            <person name="Daum C."/>
            <person name="Floudas D."/>
            <person name="Sun H."/>
            <person name="Yadav J.S."/>
            <person name="Pangilinan J."/>
            <person name="Larsson K.H."/>
            <person name="Matsuura K."/>
            <person name="Barry K."/>
            <person name="Labutti K."/>
            <person name="Kuo R."/>
            <person name="Ohm R.A."/>
            <person name="Bhattacharya S.S."/>
            <person name="Shirouzu T."/>
            <person name="Yoshinaga Y."/>
            <person name="Martin F.M."/>
            <person name="Grigoriev I.V."/>
            <person name="Hibbett D.S."/>
        </authorList>
    </citation>
    <scope>NUCLEOTIDE SEQUENCE [LARGE SCALE GENOMIC DNA]</scope>
    <source>
        <strain evidence="2 3">CBS 109695</strain>
    </source>
</reference>
<sequence length="97" mass="10717">MSFVSVFECLQRRLLLFEIFFATSFKSTRRCVSSTFSSTRANTASGERPTTLPIHASLRRPPTSSSVSTFRRNASLNTEGSAPEAHPVPQLPGTQRI</sequence>
<dbReference type="Proteomes" id="UP000076532">
    <property type="component" value="Unassembled WGS sequence"/>
</dbReference>
<gene>
    <name evidence="2" type="ORF">FIBSPDRAFT_851196</name>
</gene>
<feature type="region of interest" description="Disordered" evidence="1">
    <location>
        <begin position="38"/>
        <end position="97"/>
    </location>
</feature>
<accession>A0A166SMV5</accession>
<protein>
    <submittedName>
        <fullName evidence="2">Uncharacterized protein</fullName>
    </submittedName>
</protein>
<evidence type="ECO:0000256" key="1">
    <source>
        <dbReference type="SAM" id="MobiDB-lite"/>
    </source>
</evidence>
<name>A0A166SMV5_9AGAM</name>
<feature type="compositionally biased region" description="Polar residues" evidence="1">
    <location>
        <begin position="62"/>
        <end position="80"/>
    </location>
</feature>
<organism evidence="2 3">
    <name type="scientific">Athelia psychrophila</name>
    <dbReference type="NCBI Taxonomy" id="1759441"/>
    <lineage>
        <taxon>Eukaryota</taxon>
        <taxon>Fungi</taxon>
        <taxon>Dikarya</taxon>
        <taxon>Basidiomycota</taxon>
        <taxon>Agaricomycotina</taxon>
        <taxon>Agaricomycetes</taxon>
        <taxon>Agaricomycetidae</taxon>
        <taxon>Atheliales</taxon>
        <taxon>Atheliaceae</taxon>
        <taxon>Athelia</taxon>
    </lineage>
</organism>
<evidence type="ECO:0000313" key="3">
    <source>
        <dbReference type="Proteomes" id="UP000076532"/>
    </source>
</evidence>
<keyword evidence="3" id="KW-1185">Reference proteome</keyword>
<evidence type="ECO:0000313" key="2">
    <source>
        <dbReference type="EMBL" id="KZP29630.1"/>
    </source>
</evidence>
<dbReference type="AlphaFoldDB" id="A0A166SMV5"/>
<dbReference type="EMBL" id="KV417497">
    <property type="protein sequence ID" value="KZP29630.1"/>
    <property type="molecule type" value="Genomic_DNA"/>
</dbReference>